<accession>A0A4R0R0V9</accession>
<reference evidence="1 2" key="1">
    <citation type="submission" date="2018-12" db="EMBL/GenBank/DDBJ databases">
        <title>Alloscrdovia theropitheci sp. nov: a novel taxon from the feces of the bleeding-herat monkey (Theropithecus geleda).</title>
        <authorList>
            <person name="Modesto M."/>
        </authorList>
    </citation>
    <scope>NUCLEOTIDE SEQUENCE [LARGE SCALE GENOMIC DNA]</scope>
    <source>
        <strain evidence="1 2">GLDI4/2</strain>
    </source>
</reference>
<dbReference type="Proteomes" id="UP000291289">
    <property type="component" value="Unassembled WGS sequence"/>
</dbReference>
<gene>
    <name evidence="1" type="ORF">EJ419_01990</name>
</gene>
<evidence type="ECO:0000313" key="2">
    <source>
        <dbReference type="Proteomes" id="UP000291289"/>
    </source>
</evidence>
<proteinExistence type="predicted"/>
<dbReference type="AlphaFoldDB" id="A0A4R0R0V9"/>
<protein>
    <submittedName>
        <fullName evidence="1">Uncharacterized protein</fullName>
    </submittedName>
</protein>
<sequence length="103" mass="12474">MESADQLRRDQRLAQARFEEKRDALHEEQYQIDTQMSEYAEAAIWYVQHHAVHENDFTHKITSITREAERDLDARMRTAIHEIDNDEDEVQAYYHKKLRDLEE</sequence>
<organism evidence="1 2">
    <name type="scientific">Alloscardovia theropitheci</name>
    <dbReference type="NCBI Taxonomy" id="2496842"/>
    <lineage>
        <taxon>Bacteria</taxon>
        <taxon>Bacillati</taxon>
        <taxon>Actinomycetota</taxon>
        <taxon>Actinomycetes</taxon>
        <taxon>Bifidobacteriales</taxon>
        <taxon>Bifidobacteriaceae</taxon>
        <taxon>Alloscardovia</taxon>
    </lineage>
</organism>
<dbReference type="RefSeq" id="WP_131283253.1">
    <property type="nucleotide sequence ID" value="NZ_RXLP01000005.1"/>
</dbReference>
<evidence type="ECO:0000313" key="1">
    <source>
        <dbReference type="EMBL" id="TCD54726.1"/>
    </source>
</evidence>
<dbReference type="EMBL" id="RXLP01000005">
    <property type="protein sequence ID" value="TCD54726.1"/>
    <property type="molecule type" value="Genomic_DNA"/>
</dbReference>
<comment type="caution">
    <text evidence="1">The sequence shown here is derived from an EMBL/GenBank/DDBJ whole genome shotgun (WGS) entry which is preliminary data.</text>
</comment>
<name>A0A4R0R0V9_9BIFI</name>
<keyword evidence="2" id="KW-1185">Reference proteome</keyword>